<reference evidence="4" key="3">
    <citation type="submission" date="2025-09" db="UniProtKB">
        <authorList>
            <consortium name="Ensembl"/>
        </authorList>
    </citation>
    <scope>IDENTIFICATION</scope>
</reference>
<dbReference type="GO" id="GO:0035770">
    <property type="term" value="C:ribonucleoprotein granule"/>
    <property type="evidence" value="ECO:0007669"/>
    <property type="project" value="TreeGrafter"/>
</dbReference>
<dbReference type="GeneID" id="114045717"/>
<evidence type="ECO:0000256" key="2">
    <source>
        <dbReference type="ARBA" id="ARBA00023128"/>
    </source>
</evidence>
<dbReference type="CTD" id="79675"/>
<protein>
    <submittedName>
        <fullName evidence="4">FAST kinase domains 1</fullName>
    </submittedName>
</protein>
<dbReference type="GO" id="GO:0003723">
    <property type="term" value="F:RNA binding"/>
    <property type="evidence" value="ECO:0007669"/>
    <property type="project" value="TreeGrafter"/>
</dbReference>
<organism evidence="4 5">
    <name type="scientific">Vombatus ursinus</name>
    <name type="common">Common wombat</name>
    <dbReference type="NCBI Taxonomy" id="29139"/>
    <lineage>
        <taxon>Eukaryota</taxon>
        <taxon>Metazoa</taxon>
        <taxon>Chordata</taxon>
        <taxon>Craniata</taxon>
        <taxon>Vertebrata</taxon>
        <taxon>Euteleostomi</taxon>
        <taxon>Mammalia</taxon>
        <taxon>Metatheria</taxon>
        <taxon>Diprotodontia</taxon>
        <taxon>Vombatidae</taxon>
        <taxon>Vombatus</taxon>
    </lineage>
</organism>
<dbReference type="Ensembl" id="ENSVURT00010030256.1">
    <property type="protein sequence ID" value="ENSVURP00010026565.1"/>
    <property type="gene ID" value="ENSVURG00010020332.1"/>
</dbReference>
<reference evidence="4" key="2">
    <citation type="submission" date="2025-08" db="UniProtKB">
        <authorList>
            <consortium name="Ensembl"/>
        </authorList>
    </citation>
    <scope>IDENTIFICATION</scope>
</reference>
<dbReference type="GO" id="GO:0005654">
    <property type="term" value="C:nucleoplasm"/>
    <property type="evidence" value="ECO:0007669"/>
    <property type="project" value="Ensembl"/>
</dbReference>
<evidence type="ECO:0000259" key="3">
    <source>
        <dbReference type="PROSITE" id="PS51286"/>
    </source>
</evidence>
<dbReference type="OMA" id="FRPFSCE"/>
<proteinExistence type="predicted"/>
<dbReference type="GO" id="GO:0005759">
    <property type="term" value="C:mitochondrial matrix"/>
    <property type="evidence" value="ECO:0007669"/>
    <property type="project" value="TreeGrafter"/>
</dbReference>
<feature type="domain" description="RAP" evidence="3">
    <location>
        <begin position="765"/>
        <end position="825"/>
    </location>
</feature>
<name>A0A4X2LYQ7_VOMUR</name>
<dbReference type="InterPro" id="IPR050870">
    <property type="entry name" value="FAST_kinase"/>
</dbReference>
<dbReference type="PROSITE" id="PS51286">
    <property type="entry name" value="RAP"/>
    <property type="match status" value="1"/>
</dbReference>
<keyword evidence="2" id="KW-0496">Mitochondrion</keyword>
<evidence type="ECO:0000313" key="5">
    <source>
        <dbReference type="Proteomes" id="UP000314987"/>
    </source>
</evidence>
<dbReference type="Proteomes" id="UP000314987">
    <property type="component" value="Unassembled WGS sequence"/>
</dbReference>
<dbReference type="Pfam" id="PF08373">
    <property type="entry name" value="RAP"/>
    <property type="match status" value="1"/>
</dbReference>
<dbReference type="RefSeq" id="XP_027721653.1">
    <property type="nucleotide sequence ID" value="XM_027865852.1"/>
</dbReference>
<evidence type="ECO:0000256" key="1">
    <source>
        <dbReference type="ARBA" id="ARBA00004173"/>
    </source>
</evidence>
<dbReference type="RefSeq" id="XP_027721654.1">
    <property type="nucleotide sequence ID" value="XM_027865853.1"/>
</dbReference>
<dbReference type="Pfam" id="PF06743">
    <property type="entry name" value="FAST_1"/>
    <property type="match status" value="1"/>
</dbReference>
<comment type="subcellular location">
    <subcellularLocation>
        <location evidence="1">Mitochondrion</location>
    </subcellularLocation>
</comment>
<dbReference type="OrthoDB" id="385235at2759"/>
<dbReference type="InterPro" id="IPR013579">
    <property type="entry name" value="FAST_2"/>
</dbReference>
<dbReference type="InterPro" id="IPR013584">
    <property type="entry name" value="RAP"/>
</dbReference>
<dbReference type="STRING" id="29139.ENSVURP00010026565"/>
<dbReference type="PANTHER" id="PTHR21228:SF29">
    <property type="entry name" value="FAST KINASE DOMAIN-CONTAINING PROTEIN 1, MITOCHONDRIAL"/>
    <property type="match status" value="1"/>
</dbReference>
<dbReference type="GeneTree" id="ENSGT01030000234607"/>
<reference evidence="5" key="1">
    <citation type="submission" date="2018-12" db="EMBL/GenBank/DDBJ databases">
        <authorList>
            <person name="Yazar S."/>
        </authorList>
    </citation>
    <scope>NUCLEOTIDE SEQUENCE [LARGE SCALE GENOMIC DNA]</scope>
</reference>
<dbReference type="AlphaFoldDB" id="A0A4X2LYQ7"/>
<gene>
    <name evidence="4" type="primary">FASTKD1</name>
</gene>
<dbReference type="SMART" id="SM00952">
    <property type="entry name" value="RAP"/>
    <property type="match status" value="1"/>
</dbReference>
<dbReference type="GO" id="GO:0000963">
    <property type="term" value="P:mitochondrial RNA processing"/>
    <property type="evidence" value="ECO:0007669"/>
    <property type="project" value="TreeGrafter"/>
</dbReference>
<evidence type="ECO:0000313" key="4">
    <source>
        <dbReference type="Ensembl" id="ENSVURP00010026565.1"/>
    </source>
</evidence>
<dbReference type="PANTHER" id="PTHR21228">
    <property type="entry name" value="FAST LEU-RICH DOMAIN-CONTAINING"/>
    <property type="match status" value="1"/>
</dbReference>
<dbReference type="Pfam" id="PF08368">
    <property type="entry name" value="FAST_2"/>
    <property type="match status" value="1"/>
</dbReference>
<dbReference type="GO" id="GO:0044528">
    <property type="term" value="P:regulation of mitochondrial mRNA stability"/>
    <property type="evidence" value="ECO:0007669"/>
    <property type="project" value="Ensembl"/>
</dbReference>
<dbReference type="InterPro" id="IPR010622">
    <property type="entry name" value="FAST_Leu-rich"/>
</dbReference>
<sequence>MLRLRTAYEFFWRVFERGPKTIDPLLSQINKCVDEEQIFNIVRNNTAKLSEKHVECACKVLWQFQKEKSDLMRNIPYVRDHPQFLTLRILAKDKIELMDDDTLVNVLYIMLRFAVEAHDSLVEHLVMEAWRRVERFDLEMLSKFSSCLGDQQMYISPLMGKIADILNRNLDSVQELRTLSVLMVNISSVISQNFCERLVNKTELLLDTVDHAQFNTSIRIVRFLQKIGYNYYPLLEKCNYVFISNTTHLNLDTLSFILVLYRSLQFNNFPFQVLAREKLSKMIALSHDPACFVKLFVALGPLAGPTEEKQLMSSLQMMMDELTSQQALAIVVTMEEMNSKDSYLIEKIASVLYKYLHVYKPVELAKITKALIHLHLHNSEFFRILRKFLLSHLRNSVIPNEISMLVRVTAMLPFPHLDESGLSRVESILPQCSLSDLNTFASSLSTWIQHDRSHLDNICQKNIKLLPQLNTYGYQRLQKANNLNVLWEELKYVHGKWFEEELLEETVVTLQRLSDQITYTNVVNLSAFIVKTNYLSAPLLDKIASVTVQHINKIHPLAIHSILLPFSVLNYDPPQRDEFFGVCIQCLNSHLNVFEPHILVFLGFTLALAEYFPEDLIKAIFNIEFLAKLDLQFQYLPPFLNTRIHSRLMEFNRAVCLECPELEIPWFHDHYCQQQQCSKVNDSINAPQQQVYKMLGEILGGPNYAKPSALAPYGYVVDFEYILDKKKKPLPYRHQGVFLDDLPSVYWRPDTPDSRSGLPPGAQRVALEFLDSRAFCKNILHLKGRSAMKKRHLEILGYCVIQIPYLVWNSMELSTKDARMEYLREHMFAEVKS</sequence>
<keyword evidence="5" id="KW-1185">Reference proteome</keyword>
<accession>A0A4X2LYQ7</accession>